<proteinExistence type="predicted"/>
<accession>A0A9E2KE19</accession>
<dbReference type="SUPFAM" id="SSF63411">
    <property type="entry name" value="LuxS/MPP-like metallohydrolase"/>
    <property type="match status" value="1"/>
</dbReference>
<name>A0A9E2KE19_9FIRM</name>
<organism evidence="2 3">
    <name type="scientific">Candidatus Cellulosilyticum pullistercoris</name>
    <dbReference type="NCBI Taxonomy" id="2838521"/>
    <lineage>
        <taxon>Bacteria</taxon>
        <taxon>Bacillati</taxon>
        <taxon>Bacillota</taxon>
        <taxon>Clostridia</taxon>
        <taxon>Lachnospirales</taxon>
        <taxon>Cellulosilyticaceae</taxon>
        <taxon>Cellulosilyticum</taxon>
    </lineage>
</organism>
<dbReference type="GO" id="GO:0046872">
    <property type="term" value="F:metal ion binding"/>
    <property type="evidence" value="ECO:0007669"/>
    <property type="project" value="InterPro"/>
</dbReference>
<dbReference type="Pfam" id="PF05193">
    <property type="entry name" value="Peptidase_M16_C"/>
    <property type="match status" value="1"/>
</dbReference>
<protein>
    <submittedName>
        <fullName evidence="2">Insulinase family protein</fullName>
    </submittedName>
</protein>
<reference evidence="2" key="2">
    <citation type="submission" date="2021-04" db="EMBL/GenBank/DDBJ databases">
        <authorList>
            <person name="Gilroy R."/>
        </authorList>
    </citation>
    <scope>NUCLEOTIDE SEQUENCE</scope>
    <source>
        <strain evidence="2">B5-657</strain>
    </source>
</reference>
<dbReference type="EMBL" id="JAHLFQ010000224">
    <property type="protein sequence ID" value="MBU3804997.1"/>
    <property type="molecule type" value="Genomic_DNA"/>
</dbReference>
<dbReference type="Gene3D" id="3.30.830.10">
    <property type="entry name" value="Metalloenzyme, LuxS/M16 peptidase-like"/>
    <property type="match status" value="2"/>
</dbReference>
<comment type="caution">
    <text evidence="2">The sequence shown here is derived from an EMBL/GenBank/DDBJ whole genome shotgun (WGS) entry which is preliminary data.</text>
</comment>
<dbReference type="PANTHER" id="PTHR43016">
    <property type="entry name" value="PRESEQUENCE PROTEASE"/>
    <property type="match status" value="1"/>
</dbReference>
<reference evidence="2" key="1">
    <citation type="journal article" date="2021" name="PeerJ">
        <title>Extensive microbial diversity within the chicken gut microbiome revealed by metagenomics and culture.</title>
        <authorList>
            <person name="Gilroy R."/>
            <person name="Ravi A."/>
            <person name="Getino M."/>
            <person name="Pursley I."/>
            <person name="Horton D.L."/>
            <person name="Alikhan N.F."/>
            <person name="Baker D."/>
            <person name="Gharbi K."/>
            <person name="Hall N."/>
            <person name="Watson M."/>
            <person name="Adriaenssens E.M."/>
            <person name="Foster-Nyarko E."/>
            <person name="Jarju S."/>
            <person name="Secka A."/>
            <person name="Antonio M."/>
            <person name="Oren A."/>
            <person name="Chaudhuri R.R."/>
            <person name="La Ragione R."/>
            <person name="Hildebrand F."/>
            <person name="Pallen M.J."/>
        </authorList>
    </citation>
    <scope>NUCLEOTIDE SEQUENCE</scope>
    <source>
        <strain evidence="2">B5-657</strain>
    </source>
</reference>
<evidence type="ECO:0000259" key="1">
    <source>
        <dbReference type="Pfam" id="PF05193"/>
    </source>
</evidence>
<dbReference type="AlphaFoldDB" id="A0A9E2KE19"/>
<dbReference type="PANTHER" id="PTHR43016:SF13">
    <property type="entry name" value="PRESEQUENCE PROTEASE, MITOCHONDRIAL"/>
    <property type="match status" value="1"/>
</dbReference>
<feature type="non-terminal residue" evidence="2">
    <location>
        <position position="791"/>
    </location>
</feature>
<gene>
    <name evidence="2" type="ORF">H9872_09620</name>
</gene>
<evidence type="ECO:0000313" key="2">
    <source>
        <dbReference type="EMBL" id="MBU3804997.1"/>
    </source>
</evidence>
<feature type="domain" description="Peptidase M16 C-terminal" evidence="1">
    <location>
        <begin position="217"/>
        <end position="263"/>
    </location>
</feature>
<dbReference type="InterPro" id="IPR007863">
    <property type="entry name" value="Peptidase_M16_C"/>
</dbReference>
<evidence type="ECO:0000313" key="3">
    <source>
        <dbReference type="Proteomes" id="UP000824229"/>
    </source>
</evidence>
<sequence length="791" mass="91029">MKNKTIFCSIIVILMLFQLPTYGKVTGFKEISKEKYDHDVLHTYEHEASGLEVIWIENKDINKTFMIGVKTPTTNDTGVNHIIEHTLFTGSKAFPSSSLFFDANEAYPSTYMNALTSGDMTIFPFSTPYLPCYEKLLAVYLDAVFRPNFLETPYGFYEEGFHVVPQEGRCGGVVYNEMKGANGSIERMIYRGIRNMIFEGSHYAYDSGGTPNAIPTLSYKEFIETYQRYYYPGNMKVIVYGDIPIEKTLEQITPYLNNQYQKQPSIDLSVEKLSERVSQTYEILPTSDKGCIARSFVLEGGTSARQIQDLDLWMTAYLMSPKSYFQSQLLSQGIQAKWLKDDDLPYTVYTVVLTDIPCSKLDTYNKLLDRLIDEVPNHLVKNVFLEQDIIKEAKWIWQKQESSNNRGIEIGQSILDSWAHQKEVNQYYLKKSQINEMKALDDSVSQLLFSKAKKYAFTFLPGNNEIEDPEKLSVVDTNTWEKIYEEMKIWQSKKVDLETVHLEEMVVGPDSLPSIIEKDDYWEMETRVKTDLVRSELYLNTSHIEKEELPYLFLYSYLLEESAKDITPFSGIIDTQCTAYPVKDGYWPCFKLSIITPKEETNHGVLFNEARSYLRSRPNSWYRQKLMEYTMNMKASSQNSSIATLSQLCLGSGGERGAYLYQQSYPQYVFCQELLSVRHDFWINHIKDIDEKLYHKGGTILATTIPEKGKNLYAKSWECYLETFPKLPNLKATYTFEIPDGTYIVKSNAAIDNSFMAMCKEEGIDGIDYLLAVSYTHLRAHETGSGSRMPS</sequence>
<dbReference type="Proteomes" id="UP000824229">
    <property type="component" value="Unassembled WGS sequence"/>
</dbReference>
<dbReference type="InterPro" id="IPR011249">
    <property type="entry name" value="Metalloenz_LuxS/M16"/>
</dbReference>